<reference evidence="1 2" key="1">
    <citation type="submission" date="2017-08" db="EMBL/GenBank/DDBJ databases">
        <title>Reclassification of Bisgaard taxon 37 and 44.</title>
        <authorList>
            <person name="Christensen H."/>
        </authorList>
    </citation>
    <scope>NUCLEOTIDE SEQUENCE [LARGE SCALE GENOMIC DNA]</scope>
    <source>
        <strain evidence="1 2">EEAB3T1</strain>
    </source>
</reference>
<dbReference type="OrthoDB" id="5424036at2"/>
<keyword evidence="2" id="KW-1185">Reference proteome</keyword>
<sequence>MAFESHNMQDYLAWSKEQDFAPKFKLETTKIYDLFANLDEEAQQDFLNSWQQQLKQKCLYLDIAIPSSPLQSLQQHLLHSTHQNELPSTHLGIIYGSKNKLPLNYTWHSDSLGNDKVFAFMLEAEEKLVKDTSIFVLDSQDLTLGTFSLFKQNQINFLTEVNKDSAFFTESLQKSLAKNWEYNELNLEHRIFYREIKSEYLQNPVKLFIYKDKYRATLEEDCLLQNLFLSEEEKNYLQACQKLSSLDNIDNQAMASNYISKETNHRGKNFEDKSNLENCELQNQATSKRGSSLIPRPLQNQLQQCGHFILISNQMDLNSTQALEAYKYTNLSQAFFTNLRSELEITSSSLSKEKITQGKLFVAFLALILRQSICNKLESNSKTRDFTFSQIRNELNRIRKVKLQQQTQLQPLTERQKLIAQVLDVKF</sequence>
<accession>A0A3A1YAP2</accession>
<comment type="caution">
    <text evidence="1">The sequence shown here is derived from an EMBL/GenBank/DDBJ whole genome shotgun (WGS) entry which is preliminary data.</text>
</comment>
<dbReference type="EMBL" id="NRJF01000169">
    <property type="protein sequence ID" value="RIY34299.1"/>
    <property type="molecule type" value="Genomic_DNA"/>
</dbReference>
<dbReference type="AlphaFoldDB" id="A0A3A1YAP2"/>
<evidence type="ECO:0000313" key="2">
    <source>
        <dbReference type="Proteomes" id="UP000265964"/>
    </source>
</evidence>
<proteinExistence type="predicted"/>
<evidence type="ECO:0000313" key="1">
    <source>
        <dbReference type="EMBL" id="RIY34299.1"/>
    </source>
</evidence>
<gene>
    <name evidence="1" type="ORF">CKF59_05670</name>
</gene>
<protein>
    <submittedName>
        <fullName evidence="1">Uncharacterized protein</fullName>
    </submittedName>
</protein>
<name>A0A3A1YAP2_9GAMM</name>
<dbReference type="Proteomes" id="UP000265964">
    <property type="component" value="Unassembled WGS sequence"/>
</dbReference>
<organism evidence="1 2">
    <name type="scientific">Psittacicella gerlachiana</name>
    <dbReference type="NCBI Taxonomy" id="2028574"/>
    <lineage>
        <taxon>Bacteria</taxon>
        <taxon>Pseudomonadati</taxon>
        <taxon>Pseudomonadota</taxon>
        <taxon>Gammaproteobacteria</taxon>
        <taxon>Pasteurellales</taxon>
        <taxon>Psittacicellaceae</taxon>
        <taxon>Psittacicella</taxon>
    </lineage>
</organism>